<dbReference type="PANTHER" id="PTHR43394">
    <property type="entry name" value="ATP-DEPENDENT PERMEASE MDL1, MITOCHONDRIAL"/>
    <property type="match status" value="1"/>
</dbReference>
<dbReference type="SUPFAM" id="SSF90123">
    <property type="entry name" value="ABC transporter transmembrane region"/>
    <property type="match status" value="1"/>
</dbReference>
<dbReference type="SUPFAM" id="SSF52540">
    <property type="entry name" value="P-loop containing nucleoside triphosphate hydrolases"/>
    <property type="match status" value="1"/>
</dbReference>
<evidence type="ECO:0000256" key="1">
    <source>
        <dbReference type="ARBA" id="ARBA00004651"/>
    </source>
</evidence>
<dbReference type="InterPro" id="IPR011527">
    <property type="entry name" value="ABC1_TM_dom"/>
</dbReference>
<keyword evidence="3" id="KW-0547">Nucleotide-binding</keyword>
<dbReference type="CDD" id="cd03254">
    <property type="entry name" value="ABCC_Glucan_exporter_like"/>
    <property type="match status" value="1"/>
</dbReference>
<evidence type="ECO:0000313" key="10">
    <source>
        <dbReference type="EMBL" id="NOU69644.1"/>
    </source>
</evidence>
<dbReference type="CDD" id="cd18547">
    <property type="entry name" value="ABC_6TM_Tm288_like"/>
    <property type="match status" value="1"/>
</dbReference>
<dbReference type="EMBL" id="WHNY01000093">
    <property type="protein sequence ID" value="NOU69644.1"/>
    <property type="molecule type" value="Genomic_DNA"/>
</dbReference>
<organism evidence="10 11">
    <name type="scientific">Paenibacillus plantarum</name>
    <dbReference type="NCBI Taxonomy" id="2654975"/>
    <lineage>
        <taxon>Bacteria</taxon>
        <taxon>Bacillati</taxon>
        <taxon>Bacillota</taxon>
        <taxon>Bacilli</taxon>
        <taxon>Bacillales</taxon>
        <taxon>Paenibacillaceae</taxon>
        <taxon>Paenibacillus</taxon>
    </lineage>
</organism>
<evidence type="ECO:0000259" key="8">
    <source>
        <dbReference type="PROSITE" id="PS50893"/>
    </source>
</evidence>
<evidence type="ECO:0000256" key="2">
    <source>
        <dbReference type="ARBA" id="ARBA00022692"/>
    </source>
</evidence>
<feature type="domain" description="ABC transmembrane type-1" evidence="9">
    <location>
        <begin position="58"/>
        <end position="340"/>
    </location>
</feature>
<keyword evidence="5 7" id="KW-1133">Transmembrane helix</keyword>
<feature type="transmembrane region" description="Helical" evidence="7">
    <location>
        <begin position="94"/>
        <end position="114"/>
    </location>
</feature>
<feature type="transmembrane region" description="Helical" evidence="7">
    <location>
        <begin position="56"/>
        <end position="82"/>
    </location>
</feature>
<evidence type="ECO:0000256" key="4">
    <source>
        <dbReference type="ARBA" id="ARBA00022840"/>
    </source>
</evidence>
<evidence type="ECO:0000259" key="9">
    <source>
        <dbReference type="PROSITE" id="PS50929"/>
    </source>
</evidence>
<dbReference type="Proteomes" id="UP000653578">
    <property type="component" value="Unassembled WGS sequence"/>
</dbReference>
<dbReference type="GO" id="GO:0005524">
    <property type="term" value="F:ATP binding"/>
    <property type="evidence" value="ECO:0007669"/>
    <property type="project" value="UniProtKB-KW"/>
</dbReference>
<dbReference type="PROSITE" id="PS00211">
    <property type="entry name" value="ABC_TRANSPORTER_1"/>
    <property type="match status" value="1"/>
</dbReference>
<dbReference type="SMART" id="SM00382">
    <property type="entry name" value="AAA"/>
    <property type="match status" value="1"/>
</dbReference>
<evidence type="ECO:0000256" key="3">
    <source>
        <dbReference type="ARBA" id="ARBA00022741"/>
    </source>
</evidence>
<dbReference type="InterPro" id="IPR003439">
    <property type="entry name" value="ABC_transporter-like_ATP-bd"/>
</dbReference>
<evidence type="ECO:0000256" key="5">
    <source>
        <dbReference type="ARBA" id="ARBA00022989"/>
    </source>
</evidence>
<dbReference type="InterPro" id="IPR036640">
    <property type="entry name" value="ABC1_TM_sf"/>
</dbReference>
<sequence length="616" mass="68139">MRNCWRQASCTKIFIIPSKGRRRLCMANKQTRKPRAKNIGATLLRMWGYLRLQRTGLLTVAILTVLGSGLALLGPFLIGRAIDDYIIPRDQDGLLGLCLLLLGCYVVSGAASWIQSYLVAGVSQRTVWQMRQDLFRHLHKLPISYFDKTSHGELMSRTTNDVDNVATTLSQNLTQIMTSIIMIVGSLIMMITLNIWLTLIALITVPIVLFTTKQITKHTQRLFKEQQQRLGELNGLIEETISGQKVVKTFQREAAAVDQLAAINKQLRVAGTGAQQLSGMMGPSMNMINHFSFILLAAIGGWMVLRGWTMVGVIISFLNYSKQFSRPINDLANQYNMIQSGIAGAERVFEVMDNETEYESSKEGVQLTDVKGEVVFQNVSFSYTDEVPTLHEVSFTAEPGDLIALVGPTGAGKTTIINLLTRFYDINEGSITIDGLDIREMEKDSLRSQLGLVLQDVYLFSGTIRENIRFGRLDATDEEVEAAAQLANADGFIRKLPSGYDAKLTAGGGNLSQGQRQLLTIARAILADPAILVLDEATSSVDTRTEQHIQQAMGVLMKGRTSFVIAHRLSTIREASAILVIHGGEIVERGTHEELLALRGHYYDLYASQFSEASSL</sequence>
<keyword evidence="2 7" id="KW-0812">Transmembrane</keyword>
<protein>
    <submittedName>
        <fullName evidence="10">ATP-binding cassette domain-containing protein</fullName>
    </submittedName>
</protein>
<gene>
    <name evidence="10" type="ORF">GC096_37115</name>
</gene>
<dbReference type="Gene3D" id="3.40.50.300">
    <property type="entry name" value="P-loop containing nucleotide triphosphate hydrolases"/>
    <property type="match status" value="1"/>
</dbReference>
<feature type="domain" description="ABC transporter" evidence="8">
    <location>
        <begin position="374"/>
        <end position="608"/>
    </location>
</feature>
<dbReference type="Pfam" id="PF00664">
    <property type="entry name" value="ABC_membrane"/>
    <property type="match status" value="1"/>
</dbReference>
<dbReference type="PANTHER" id="PTHR43394:SF1">
    <property type="entry name" value="ATP-BINDING CASSETTE SUB-FAMILY B MEMBER 10, MITOCHONDRIAL"/>
    <property type="match status" value="1"/>
</dbReference>
<dbReference type="PROSITE" id="PS50893">
    <property type="entry name" value="ABC_TRANSPORTER_2"/>
    <property type="match status" value="1"/>
</dbReference>
<dbReference type="InterPro" id="IPR017871">
    <property type="entry name" value="ABC_transporter-like_CS"/>
</dbReference>
<dbReference type="Pfam" id="PF00005">
    <property type="entry name" value="ABC_tran"/>
    <property type="match status" value="1"/>
</dbReference>
<feature type="transmembrane region" description="Helical" evidence="7">
    <location>
        <begin position="291"/>
        <end position="318"/>
    </location>
</feature>
<dbReference type="PROSITE" id="PS50929">
    <property type="entry name" value="ABC_TM1F"/>
    <property type="match status" value="1"/>
</dbReference>
<evidence type="ECO:0000256" key="6">
    <source>
        <dbReference type="ARBA" id="ARBA00023136"/>
    </source>
</evidence>
<accession>A0ABX1XMJ1</accession>
<dbReference type="Gene3D" id="1.20.1560.10">
    <property type="entry name" value="ABC transporter type 1, transmembrane domain"/>
    <property type="match status" value="1"/>
</dbReference>
<keyword evidence="11" id="KW-1185">Reference proteome</keyword>
<comment type="subcellular location">
    <subcellularLocation>
        <location evidence="1">Cell membrane</location>
        <topology evidence="1">Multi-pass membrane protein</topology>
    </subcellularLocation>
</comment>
<dbReference type="InterPro" id="IPR003593">
    <property type="entry name" value="AAA+_ATPase"/>
</dbReference>
<evidence type="ECO:0000313" key="11">
    <source>
        <dbReference type="Proteomes" id="UP000653578"/>
    </source>
</evidence>
<dbReference type="InterPro" id="IPR039421">
    <property type="entry name" value="Type_1_exporter"/>
</dbReference>
<name>A0ABX1XMJ1_9BACL</name>
<proteinExistence type="predicted"/>
<reference evidence="10 11" key="1">
    <citation type="submission" date="2019-10" db="EMBL/GenBank/DDBJ databases">
        <title>Description of Paenibacillus humi sp. nov.</title>
        <authorList>
            <person name="Carlier A."/>
            <person name="Qi S."/>
        </authorList>
    </citation>
    <scope>NUCLEOTIDE SEQUENCE [LARGE SCALE GENOMIC DNA]</scope>
    <source>
        <strain evidence="10 11">LMG 31461</strain>
    </source>
</reference>
<comment type="caution">
    <text evidence="10">The sequence shown here is derived from an EMBL/GenBank/DDBJ whole genome shotgun (WGS) entry which is preliminary data.</text>
</comment>
<keyword evidence="6 7" id="KW-0472">Membrane</keyword>
<dbReference type="InterPro" id="IPR027417">
    <property type="entry name" value="P-loop_NTPase"/>
</dbReference>
<feature type="transmembrane region" description="Helical" evidence="7">
    <location>
        <begin position="180"/>
        <end position="211"/>
    </location>
</feature>
<keyword evidence="4 10" id="KW-0067">ATP-binding</keyword>
<evidence type="ECO:0000256" key="7">
    <source>
        <dbReference type="SAM" id="Phobius"/>
    </source>
</evidence>